<dbReference type="InterPro" id="IPR023214">
    <property type="entry name" value="HAD_sf"/>
</dbReference>
<dbReference type="SUPFAM" id="SSF56784">
    <property type="entry name" value="HAD-like"/>
    <property type="match status" value="1"/>
</dbReference>
<keyword evidence="4" id="KW-1185">Reference proteome</keyword>
<organism evidence="3 4">
    <name type="scientific">Pythium oligandrum</name>
    <name type="common">Mycoparasitic fungus</name>
    <dbReference type="NCBI Taxonomy" id="41045"/>
    <lineage>
        <taxon>Eukaryota</taxon>
        <taxon>Sar</taxon>
        <taxon>Stramenopiles</taxon>
        <taxon>Oomycota</taxon>
        <taxon>Peronosporomycetes</taxon>
        <taxon>Pythiales</taxon>
        <taxon>Pythiaceae</taxon>
        <taxon>Pythium</taxon>
    </lineage>
</organism>
<evidence type="ECO:0000256" key="1">
    <source>
        <dbReference type="ARBA" id="ARBA00022801"/>
    </source>
</evidence>
<comment type="caution">
    <text evidence="3">The sequence shown here is derived from an EMBL/GenBank/DDBJ whole genome shotgun (WGS) entry which is preliminary data.</text>
</comment>
<dbReference type="SFLD" id="SFLDG01129">
    <property type="entry name" value="C1.5:_HAD__Beta-PGM__Phosphata"/>
    <property type="match status" value="1"/>
</dbReference>
<reference evidence="3" key="1">
    <citation type="submission" date="2019-03" db="EMBL/GenBank/DDBJ databases">
        <title>Long read genome sequence of the mycoparasitic Pythium oligandrum ATCC 38472 isolated from sugarbeet rhizosphere.</title>
        <authorList>
            <person name="Gaulin E."/>
        </authorList>
    </citation>
    <scope>NUCLEOTIDE SEQUENCE</scope>
    <source>
        <strain evidence="3">ATCC 38472_TT</strain>
    </source>
</reference>
<evidence type="ECO:0008006" key="5">
    <source>
        <dbReference type="Google" id="ProtNLM"/>
    </source>
</evidence>
<keyword evidence="2" id="KW-0460">Magnesium</keyword>
<dbReference type="PANTHER" id="PTHR46470:SF3">
    <property type="entry name" value="N-ACYLNEURAMINATE-9-PHOSPHATASE"/>
    <property type="match status" value="1"/>
</dbReference>
<dbReference type="PANTHER" id="PTHR46470">
    <property type="entry name" value="N-ACYLNEURAMINATE-9-PHOSPHATASE"/>
    <property type="match status" value="1"/>
</dbReference>
<dbReference type="InterPro" id="IPR051400">
    <property type="entry name" value="HAD-like_hydrolase"/>
</dbReference>
<proteinExistence type="predicted"/>
<accession>A0A8K1CB91</accession>
<evidence type="ECO:0000256" key="2">
    <source>
        <dbReference type="ARBA" id="ARBA00022842"/>
    </source>
</evidence>
<evidence type="ECO:0000313" key="3">
    <source>
        <dbReference type="EMBL" id="TMW59232.1"/>
    </source>
</evidence>
<gene>
    <name evidence="3" type="ORF">Poli38472_007377</name>
</gene>
<dbReference type="Pfam" id="PF00702">
    <property type="entry name" value="Hydrolase"/>
    <property type="match status" value="1"/>
</dbReference>
<dbReference type="SFLD" id="SFLDS00003">
    <property type="entry name" value="Haloacid_Dehalogenase"/>
    <property type="match status" value="1"/>
</dbReference>
<dbReference type="GO" id="GO:0046380">
    <property type="term" value="P:N-acetylneuraminate biosynthetic process"/>
    <property type="evidence" value="ECO:0007669"/>
    <property type="project" value="TreeGrafter"/>
</dbReference>
<dbReference type="AlphaFoldDB" id="A0A8K1CB91"/>
<name>A0A8K1CB91_PYTOL</name>
<dbReference type="OrthoDB" id="444127at2759"/>
<evidence type="ECO:0000313" key="4">
    <source>
        <dbReference type="Proteomes" id="UP000794436"/>
    </source>
</evidence>
<sequence length="280" mass="31124">MTTRLVQGATFDLDDTLWCGMKVIRKASDAFHAFIEARSPALAAAFPPQEFTRLMGQFQSDPELVDKAHDYTFLRKHTLRHCLTNLDATALALEDEEAFLEEAFQAFLVPRSKPELFDGVEELLNDLHTHLSAARKHALADSTTADAPLMGVITNGNCSTEFLPLYFNQHLRFFVSAESAGCAKPARVIFDAALAYFPPSMDPSEIVHVGDHYEYDVVGAKDVGMRTIWVNAKWPGDDVYSRDEMDAATAEKYPAADAIVRHVSAVSNVVQRWNDAVTKN</sequence>
<dbReference type="Proteomes" id="UP000794436">
    <property type="component" value="Unassembled WGS sequence"/>
</dbReference>
<keyword evidence="1" id="KW-0378">Hydrolase</keyword>
<dbReference type="Gene3D" id="3.40.50.1000">
    <property type="entry name" value="HAD superfamily/HAD-like"/>
    <property type="match status" value="1"/>
</dbReference>
<protein>
    <recommendedName>
        <fullName evidence="5">Haloacid dehalogenase-like hydrolase</fullName>
    </recommendedName>
</protein>
<dbReference type="EMBL" id="SPLM01000110">
    <property type="protein sequence ID" value="TMW59232.1"/>
    <property type="molecule type" value="Genomic_DNA"/>
</dbReference>
<dbReference type="InterPro" id="IPR036412">
    <property type="entry name" value="HAD-like_sf"/>
</dbReference>
<dbReference type="GO" id="GO:0050124">
    <property type="term" value="F:N-acylneuraminate-9-phosphatase activity"/>
    <property type="evidence" value="ECO:0007669"/>
    <property type="project" value="TreeGrafter"/>
</dbReference>
<dbReference type="Gene3D" id="1.20.120.1600">
    <property type="match status" value="1"/>
</dbReference>